<evidence type="ECO:0000313" key="3">
    <source>
        <dbReference type="Proteomes" id="UP000183144"/>
    </source>
</evidence>
<dbReference type="SUPFAM" id="SSF143011">
    <property type="entry name" value="RelE-like"/>
    <property type="match status" value="1"/>
</dbReference>
<organism evidence="2 3">
    <name type="scientific">Candidatus Beckwithbacteria bacterium CG1_02_47_37</name>
    <dbReference type="NCBI Taxonomy" id="1805034"/>
    <lineage>
        <taxon>Bacteria</taxon>
        <taxon>Candidatus Beckwithiibacteriota</taxon>
    </lineage>
</organism>
<comment type="caution">
    <text evidence="2">The sequence shown here is derived from an EMBL/GenBank/DDBJ whole genome shotgun (WGS) entry which is preliminary data.</text>
</comment>
<dbReference type="InterPro" id="IPR035093">
    <property type="entry name" value="RelE/ParE_toxin_dom_sf"/>
</dbReference>
<dbReference type="InterPro" id="IPR007712">
    <property type="entry name" value="RelE/ParE_toxin"/>
</dbReference>
<dbReference type="AlphaFoldDB" id="A0A1J4RM35"/>
<gene>
    <name evidence="2" type="ORF">AUJ59_03840</name>
</gene>
<dbReference type="NCBIfam" id="TIGR02385">
    <property type="entry name" value="RelE_StbE"/>
    <property type="match status" value="1"/>
</dbReference>
<dbReference type="Proteomes" id="UP000183144">
    <property type="component" value="Unassembled WGS sequence"/>
</dbReference>
<proteinExistence type="predicted"/>
<reference evidence="2 3" key="1">
    <citation type="journal article" date="2016" name="Environ. Microbiol.">
        <title>Genomic resolution of a cold subsurface aquifer community provides metabolic insights for novel microbes adapted to high CO concentrations.</title>
        <authorList>
            <person name="Probst A.J."/>
            <person name="Castelle C.J."/>
            <person name="Singh A."/>
            <person name="Brown C.T."/>
            <person name="Anantharaman K."/>
            <person name="Sharon I."/>
            <person name="Hug L.A."/>
            <person name="Burstein D."/>
            <person name="Emerson J.B."/>
            <person name="Thomas B.C."/>
            <person name="Banfield J.F."/>
        </authorList>
    </citation>
    <scope>NUCLEOTIDE SEQUENCE [LARGE SCALE GENOMIC DNA]</scope>
    <source>
        <strain evidence="2">CG1_02_47_37</strain>
    </source>
</reference>
<dbReference type="EMBL" id="MNUI01000071">
    <property type="protein sequence ID" value="OIN88467.1"/>
    <property type="molecule type" value="Genomic_DNA"/>
</dbReference>
<sequence length="92" mass="10660">MTGKTVKIEFSSAFSRHLKKLNPQIRKKLPALMVIFSGDPFHRRLKTHKLTGKLKDKYTFSLAPNLRIVFTFIDNNQTALFIDIGAHNQVYR</sequence>
<evidence type="ECO:0008006" key="4">
    <source>
        <dbReference type="Google" id="ProtNLM"/>
    </source>
</evidence>
<evidence type="ECO:0000256" key="1">
    <source>
        <dbReference type="ARBA" id="ARBA00022649"/>
    </source>
</evidence>
<name>A0A1J4RM35_9BACT</name>
<evidence type="ECO:0000313" key="2">
    <source>
        <dbReference type="EMBL" id="OIN88467.1"/>
    </source>
</evidence>
<accession>A0A1J4RM35</accession>
<dbReference type="Gene3D" id="3.30.2310.20">
    <property type="entry name" value="RelE-like"/>
    <property type="match status" value="1"/>
</dbReference>
<keyword evidence="1" id="KW-1277">Toxin-antitoxin system</keyword>
<dbReference type="STRING" id="1805034.AUJ59_03840"/>
<protein>
    <recommendedName>
        <fullName evidence="4">Type II toxin-antitoxin system mRNA interferase toxin, RelE/StbE family</fullName>
    </recommendedName>
</protein>